<evidence type="ECO:0000313" key="3">
    <source>
        <dbReference type="EMBL" id="GJS84167.1"/>
    </source>
</evidence>
<gene>
    <name evidence="3" type="ORF">Tco_0750708</name>
</gene>
<reference evidence="3" key="1">
    <citation type="journal article" date="2022" name="Int. J. Mol. Sci.">
        <title>Draft Genome of Tanacetum Coccineum: Genomic Comparison of Closely Related Tanacetum-Family Plants.</title>
        <authorList>
            <person name="Yamashiro T."/>
            <person name="Shiraishi A."/>
            <person name="Nakayama K."/>
            <person name="Satake H."/>
        </authorList>
    </citation>
    <scope>NUCLEOTIDE SEQUENCE</scope>
</reference>
<dbReference type="Proteomes" id="UP001151760">
    <property type="component" value="Unassembled WGS sequence"/>
</dbReference>
<dbReference type="InterPro" id="IPR043128">
    <property type="entry name" value="Rev_trsase/Diguanyl_cyclase"/>
</dbReference>
<name>A0ABQ4Z2T6_9ASTR</name>
<evidence type="ECO:0000256" key="1">
    <source>
        <dbReference type="ARBA" id="ARBA00023268"/>
    </source>
</evidence>
<feature type="domain" description="Reverse transcriptase/retrotransposon-derived protein RNase H-like" evidence="2">
    <location>
        <begin position="227"/>
        <end position="301"/>
    </location>
</feature>
<evidence type="ECO:0000313" key="4">
    <source>
        <dbReference type="Proteomes" id="UP001151760"/>
    </source>
</evidence>
<keyword evidence="1" id="KW-0511">Multifunctional enzyme</keyword>
<dbReference type="PANTHER" id="PTHR37984:SF5">
    <property type="entry name" value="PROTEIN NYNRIN-LIKE"/>
    <property type="match status" value="1"/>
</dbReference>
<dbReference type="Pfam" id="PF17919">
    <property type="entry name" value="RT_RNaseH_2"/>
    <property type="match status" value="1"/>
</dbReference>
<dbReference type="EMBL" id="BQNB010010955">
    <property type="protein sequence ID" value="GJS84167.1"/>
    <property type="molecule type" value="Genomic_DNA"/>
</dbReference>
<proteinExistence type="predicted"/>
<reference evidence="3" key="2">
    <citation type="submission" date="2022-01" db="EMBL/GenBank/DDBJ databases">
        <authorList>
            <person name="Yamashiro T."/>
            <person name="Shiraishi A."/>
            <person name="Satake H."/>
            <person name="Nakayama K."/>
        </authorList>
    </citation>
    <scope>NUCLEOTIDE SEQUENCE</scope>
</reference>
<dbReference type="InterPro" id="IPR041577">
    <property type="entry name" value="RT_RNaseH_2"/>
</dbReference>
<sequence length="404" mass="45978">MEFLYNNKRVCLRGTNKFVTYWLDARKQIARIETIGGAELMMMMKIMYPNTGLHLMIMEETVLIKVKVEPRLHEVIDAHVEMFAVPNKLPSVRTQDHRIPFMPCTQPVNIKPYRHHPVQKDAIEAMVRELLDSGVIKHSQSSFASLVESKCVFGTTHVEYLGHMLFAEGVATDPTKIQAMQSWPIPTTIKQLRGFLGLAGYYRRFIRDFASISRPLTQLLKKNSFKWNNEAQQAFIFLKEATVQALVLALPKFNKPFVVETNASSIGLGEILQQEGNPIAYMSKSLAPKQQALSTYENESLQHEVFVGSEDYHTMKWLPKLIGFDYEVEYKKGIDNAAADALSRREDISELFTMSTTFITTDLYKRIKASDGEILSTLHSKPKFSIIPAAKKRNAAELNLSEQI</sequence>
<dbReference type="InterPro" id="IPR050951">
    <property type="entry name" value="Retrovirus_Pol_polyprotein"/>
</dbReference>
<protein>
    <submittedName>
        <fullName evidence="3">Mitochondrial protein</fullName>
    </submittedName>
</protein>
<dbReference type="InterPro" id="IPR043502">
    <property type="entry name" value="DNA/RNA_pol_sf"/>
</dbReference>
<accession>A0ABQ4Z2T6</accession>
<keyword evidence="4" id="KW-1185">Reference proteome</keyword>
<dbReference type="Gene3D" id="3.30.70.270">
    <property type="match status" value="1"/>
</dbReference>
<dbReference type="Gene3D" id="3.10.10.10">
    <property type="entry name" value="HIV Type 1 Reverse Transcriptase, subunit A, domain 1"/>
    <property type="match status" value="1"/>
</dbReference>
<comment type="caution">
    <text evidence="3">The sequence shown here is derived from an EMBL/GenBank/DDBJ whole genome shotgun (WGS) entry which is preliminary data.</text>
</comment>
<evidence type="ECO:0000259" key="2">
    <source>
        <dbReference type="Pfam" id="PF17919"/>
    </source>
</evidence>
<dbReference type="SUPFAM" id="SSF56672">
    <property type="entry name" value="DNA/RNA polymerases"/>
    <property type="match status" value="2"/>
</dbReference>
<dbReference type="PANTHER" id="PTHR37984">
    <property type="entry name" value="PROTEIN CBG26694"/>
    <property type="match status" value="1"/>
</dbReference>
<organism evidence="3 4">
    <name type="scientific">Tanacetum coccineum</name>
    <dbReference type="NCBI Taxonomy" id="301880"/>
    <lineage>
        <taxon>Eukaryota</taxon>
        <taxon>Viridiplantae</taxon>
        <taxon>Streptophyta</taxon>
        <taxon>Embryophyta</taxon>
        <taxon>Tracheophyta</taxon>
        <taxon>Spermatophyta</taxon>
        <taxon>Magnoliopsida</taxon>
        <taxon>eudicotyledons</taxon>
        <taxon>Gunneridae</taxon>
        <taxon>Pentapetalae</taxon>
        <taxon>asterids</taxon>
        <taxon>campanulids</taxon>
        <taxon>Asterales</taxon>
        <taxon>Asteraceae</taxon>
        <taxon>Asteroideae</taxon>
        <taxon>Anthemideae</taxon>
        <taxon>Anthemidinae</taxon>
        <taxon>Tanacetum</taxon>
    </lineage>
</organism>